<dbReference type="PANTHER" id="PTHR23513">
    <property type="entry name" value="INTEGRAL MEMBRANE EFFLUX PROTEIN-RELATED"/>
    <property type="match status" value="1"/>
</dbReference>
<comment type="subcellular location">
    <subcellularLocation>
        <location evidence="1">Cell membrane</location>
        <topology evidence="1">Multi-pass membrane protein</topology>
    </subcellularLocation>
</comment>
<dbReference type="RefSeq" id="WP_174717517.1">
    <property type="nucleotide sequence ID" value="NZ_CP054569.1"/>
</dbReference>
<protein>
    <submittedName>
        <fullName evidence="8">MFS transporter</fullName>
    </submittedName>
</protein>
<dbReference type="GO" id="GO:0022857">
    <property type="term" value="F:transmembrane transporter activity"/>
    <property type="evidence" value="ECO:0007669"/>
    <property type="project" value="InterPro"/>
</dbReference>
<dbReference type="PANTHER" id="PTHR23513:SF6">
    <property type="entry name" value="MAJOR FACILITATOR SUPERFAMILY ASSOCIATED DOMAIN-CONTAINING PROTEIN"/>
    <property type="match status" value="1"/>
</dbReference>
<accession>A0A6N0JVL6</accession>
<dbReference type="SUPFAM" id="SSF103473">
    <property type="entry name" value="MFS general substrate transporter"/>
    <property type="match status" value="1"/>
</dbReference>
<dbReference type="AlphaFoldDB" id="A0A6N0JVL6"/>
<feature type="transmembrane region" description="Helical" evidence="6">
    <location>
        <begin position="245"/>
        <end position="270"/>
    </location>
</feature>
<gene>
    <name evidence="9" type="ORF">AAIK43_11370</name>
    <name evidence="8" type="ORF">FOC81_10750</name>
</gene>
<keyword evidence="3 6" id="KW-0812">Transmembrane</keyword>
<feature type="transmembrane region" description="Helical" evidence="6">
    <location>
        <begin position="345"/>
        <end position="367"/>
    </location>
</feature>
<feature type="transmembrane region" description="Helical" evidence="6">
    <location>
        <begin position="81"/>
        <end position="102"/>
    </location>
</feature>
<name>A0A6N0JVL6_ACHDE</name>
<keyword evidence="2" id="KW-1003">Cell membrane</keyword>
<dbReference type="InterPro" id="IPR011701">
    <property type="entry name" value="MFS"/>
</dbReference>
<dbReference type="Gene3D" id="1.20.1250.20">
    <property type="entry name" value="MFS general substrate transporter like domains"/>
    <property type="match status" value="1"/>
</dbReference>
<keyword evidence="4 6" id="KW-1133">Transmembrane helix</keyword>
<evidence type="ECO:0000256" key="3">
    <source>
        <dbReference type="ARBA" id="ARBA00022692"/>
    </source>
</evidence>
<feature type="transmembrane region" description="Helical" evidence="6">
    <location>
        <begin position="167"/>
        <end position="186"/>
    </location>
</feature>
<evidence type="ECO:0000313" key="10">
    <source>
        <dbReference type="Proteomes" id="UP000509782"/>
    </source>
</evidence>
<reference evidence="8 10" key="1">
    <citation type="submission" date="2020-05" db="EMBL/GenBank/DDBJ databases">
        <title>FDA dAtabase for Regulatory Grade micrObial Sequences (FDA-ARGOS): Supporting development and validation of Infectious Disease Dx tests.</title>
        <authorList>
            <person name="Sproer C."/>
            <person name="Gronow S."/>
            <person name="Severitt S."/>
            <person name="Schroder I."/>
            <person name="Tallon L."/>
            <person name="Sadzewicz L."/>
            <person name="Zhao X."/>
            <person name="Vavikolanu K."/>
            <person name="Mehta A."/>
            <person name="Aluvathingal J."/>
            <person name="Nadendla S."/>
            <person name="Myers T."/>
            <person name="Yan Y."/>
            <person name="Sichtig H."/>
        </authorList>
    </citation>
    <scope>NUCLEOTIDE SEQUENCE [LARGE SCALE GENOMIC DNA]</scope>
    <source>
        <strain evidence="8 10">FDAARGOS_787</strain>
    </source>
</reference>
<evidence type="ECO:0000256" key="2">
    <source>
        <dbReference type="ARBA" id="ARBA00022475"/>
    </source>
</evidence>
<organism evidence="8 10">
    <name type="scientific">Achromobacter denitrificans</name>
    <name type="common">Alcaligenes denitrificans</name>
    <dbReference type="NCBI Taxonomy" id="32002"/>
    <lineage>
        <taxon>Bacteria</taxon>
        <taxon>Pseudomonadati</taxon>
        <taxon>Pseudomonadota</taxon>
        <taxon>Betaproteobacteria</taxon>
        <taxon>Burkholderiales</taxon>
        <taxon>Alcaligenaceae</taxon>
        <taxon>Achromobacter</taxon>
    </lineage>
</organism>
<proteinExistence type="predicted"/>
<dbReference type="EMBL" id="CP054569">
    <property type="protein sequence ID" value="QKQ51235.1"/>
    <property type="molecule type" value="Genomic_DNA"/>
</dbReference>
<dbReference type="Proteomes" id="UP001446337">
    <property type="component" value="Chromosome"/>
</dbReference>
<evidence type="ECO:0000256" key="6">
    <source>
        <dbReference type="SAM" id="Phobius"/>
    </source>
</evidence>
<evidence type="ECO:0000313" key="9">
    <source>
        <dbReference type="EMBL" id="XAN19789.1"/>
    </source>
</evidence>
<evidence type="ECO:0000313" key="8">
    <source>
        <dbReference type="EMBL" id="QKQ51235.1"/>
    </source>
</evidence>
<evidence type="ECO:0000256" key="5">
    <source>
        <dbReference type="ARBA" id="ARBA00023136"/>
    </source>
</evidence>
<keyword evidence="11" id="KW-1185">Reference proteome</keyword>
<evidence type="ECO:0000313" key="11">
    <source>
        <dbReference type="Proteomes" id="UP001446337"/>
    </source>
</evidence>
<feature type="transmembrane region" description="Helical" evidence="6">
    <location>
        <begin position="373"/>
        <end position="390"/>
    </location>
</feature>
<dbReference type="InterPro" id="IPR036259">
    <property type="entry name" value="MFS_trans_sf"/>
</dbReference>
<feature type="domain" description="Major facilitator superfamily (MFS) profile" evidence="7">
    <location>
        <begin position="1"/>
        <end position="398"/>
    </location>
</feature>
<feature type="transmembrane region" description="Helical" evidence="6">
    <location>
        <begin position="307"/>
        <end position="325"/>
    </location>
</feature>
<keyword evidence="5 6" id="KW-0472">Membrane</keyword>
<reference evidence="9 11" key="2">
    <citation type="submission" date="2024-05" db="EMBL/GenBank/DDBJ databases">
        <title>Achromobacter denitrificans. BP1, complete genome.</title>
        <authorList>
            <person name="Zhang B."/>
        </authorList>
    </citation>
    <scope>NUCLEOTIDE SEQUENCE [LARGE SCALE GENOMIC DNA]</scope>
    <source>
        <strain evidence="9 11">BP1</strain>
    </source>
</reference>
<evidence type="ECO:0000256" key="4">
    <source>
        <dbReference type="ARBA" id="ARBA00022989"/>
    </source>
</evidence>
<evidence type="ECO:0000256" key="1">
    <source>
        <dbReference type="ARBA" id="ARBA00004651"/>
    </source>
</evidence>
<feature type="transmembrane region" description="Helical" evidence="6">
    <location>
        <begin position="277"/>
        <end position="301"/>
    </location>
</feature>
<dbReference type="InterPro" id="IPR020846">
    <property type="entry name" value="MFS_dom"/>
</dbReference>
<sequence>MPALPAAFRRLAASNLAAQFSEQMALAAAPLVAVLALGASAAQTGYLQTAQTLPFLLLSLPAGVLADRVSRRTLMTAAESARAASLLGLLALLWAGGLNLGWLAALGFLGAVGTVAYNVAAPALVPRLVAPAELASANRWLELARSAAFSAGPAAGGALVGWMGAPIAYALATALSLLAALLLAGLPRDVPGPRPRRRVMSELREGAAFVAAHPLLRPVLITAVFFNTAWFVLQAVYVAYAIERLGLSAAGVGITLGIYGAGMVAGALLAPWLARRLSFGAMIGAGPLTALAASGILLATLAQPSGAWAAAGFFLFGAGPILWTITTTTLRQAVTPNALLGRVSAVILTATFGARPVGALIGAALAARVGVEACLWVSTAGFAVQFAVLFSSPVLRLRVQPAAGEAATVAGRAA</sequence>
<dbReference type="EMBL" id="CP154792">
    <property type="protein sequence ID" value="XAN19789.1"/>
    <property type="molecule type" value="Genomic_DNA"/>
</dbReference>
<dbReference type="Proteomes" id="UP000509782">
    <property type="component" value="Chromosome"/>
</dbReference>
<dbReference type="GO" id="GO:0005886">
    <property type="term" value="C:plasma membrane"/>
    <property type="evidence" value="ECO:0007669"/>
    <property type="project" value="UniProtKB-SubCell"/>
</dbReference>
<feature type="transmembrane region" description="Helical" evidence="6">
    <location>
        <begin position="51"/>
        <end position="69"/>
    </location>
</feature>
<dbReference type="PROSITE" id="PS50850">
    <property type="entry name" value="MFS"/>
    <property type="match status" value="1"/>
</dbReference>
<evidence type="ECO:0000259" key="7">
    <source>
        <dbReference type="PROSITE" id="PS50850"/>
    </source>
</evidence>
<dbReference type="Pfam" id="PF07690">
    <property type="entry name" value="MFS_1"/>
    <property type="match status" value="1"/>
</dbReference>
<feature type="transmembrane region" description="Helical" evidence="6">
    <location>
        <begin position="207"/>
        <end position="233"/>
    </location>
</feature>
<dbReference type="CDD" id="cd06173">
    <property type="entry name" value="MFS_MefA_like"/>
    <property type="match status" value="1"/>
</dbReference>